<proteinExistence type="predicted"/>
<keyword evidence="1" id="KW-0812">Transmembrane</keyword>
<comment type="caution">
    <text evidence="2">The sequence shown here is derived from an EMBL/GenBank/DDBJ whole genome shotgun (WGS) entry which is preliminary data.</text>
</comment>
<dbReference type="EMBL" id="VSRR010014690">
    <property type="protein sequence ID" value="MPC57318.1"/>
    <property type="molecule type" value="Genomic_DNA"/>
</dbReference>
<dbReference type="AlphaFoldDB" id="A0A5B7GJX7"/>
<evidence type="ECO:0000256" key="1">
    <source>
        <dbReference type="SAM" id="Phobius"/>
    </source>
</evidence>
<feature type="transmembrane region" description="Helical" evidence="1">
    <location>
        <begin position="6"/>
        <end position="32"/>
    </location>
</feature>
<keyword evidence="1" id="KW-1133">Transmembrane helix</keyword>
<evidence type="ECO:0000313" key="2">
    <source>
        <dbReference type="EMBL" id="MPC57318.1"/>
    </source>
</evidence>
<reference evidence="2 3" key="1">
    <citation type="submission" date="2019-05" db="EMBL/GenBank/DDBJ databases">
        <title>Another draft genome of Portunus trituberculatus and its Hox gene families provides insights of decapod evolution.</title>
        <authorList>
            <person name="Jeong J.-H."/>
            <person name="Song I."/>
            <person name="Kim S."/>
            <person name="Choi T."/>
            <person name="Kim D."/>
            <person name="Ryu S."/>
            <person name="Kim W."/>
        </authorList>
    </citation>
    <scope>NUCLEOTIDE SEQUENCE [LARGE SCALE GENOMIC DNA]</scope>
    <source>
        <tissue evidence="2">Muscle</tissue>
    </source>
</reference>
<organism evidence="2 3">
    <name type="scientific">Portunus trituberculatus</name>
    <name type="common">Swimming crab</name>
    <name type="synonym">Neptunus trituberculatus</name>
    <dbReference type="NCBI Taxonomy" id="210409"/>
    <lineage>
        <taxon>Eukaryota</taxon>
        <taxon>Metazoa</taxon>
        <taxon>Ecdysozoa</taxon>
        <taxon>Arthropoda</taxon>
        <taxon>Crustacea</taxon>
        <taxon>Multicrustacea</taxon>
        <taxon>Malacostraca</taxon>
        <taxon>Eumalacostraca</taxon>
        <taxon>Eucarida</taxon>
        <taxon>Decapoda</taxon>
        <taxon>Pleocyemata</taxon>
        <taxon>Brachyura</taxon>
        <taxon>Eubrachyura</taxon>
        <taxon>Portunoidea</taxon>
        <taxon>Portunidae</taxon>
        <taxon>Portuninae</taxon>
        <taxon>Portunus</taxon>
    </lineage>
</organism>
<sequence length="174" mass="18993">MVTIMGVVMLVAAAVSVEVMVVVRVMDVLVVMGSTINEVVMMVKRAVATKVKDTDYFVTLISTNINHHHHTSHDSPESTTPKAISVSTTTTTTTTAAYLTSSEKSYPTPHLSSPQHNTLVSFLYFTGALYTPPLSPRPLLSSSLFSTLPFLFASSFRVSFARHMCTTLPIIVKR</sequence>
<gene>
    <name evidence="2" type="ORF">E2C01_051296</name>
</gene>
<evidence type="ECO:0000313" key="3">
    <source>
        <dbReference type="Proteomes" id="UP000324222"/>
    </source>
</evidence>
<accession>A0A5B7GJX7</accession>
<protein>
    <submittedName>
        <fullName evidence="2">Uncharacterized protein</fullName>
    </submittedName>
</protein>
<name>A0A5B7GJX7_PORTR</name>
<keyword evidence="3" id="KW-1185">Reference proteome</keyword>
<dbReference type="Proteomes" id="UP000324222">
    <property type="component" value="Unassembled WGS sequence"/>
</dbReference>
<keyword evidence="1" id="KW-0472">Membrane</keyword>